<feature type="transmembrane region" description="Helical" evidence="5">
    <location>
        <begin position="161"/>
        <end position="181"/>
    </location>
</feature>
<feature type="domain" description="Major facilitator superfamily (MFS) profile" evidence="6">
    <location>
        <begin position="28"/>
        <end position="427"/>
    </location>
</feature>
<evidence type="ECO:0000256" key="5">
    <source>
        <dbReference type="SAM" id="Phobius"/>
    </source>
</evidence>
<dbReference type="PROSITE" id="PS50850">
    <property type="entry name" value="MFS"/>
    <property type="match status" value="1"/>
</dbReference>
<dbReference type="RefSeq" id="WP_201844097.1">
    <property type="nucleotide sequence ID" value="NZ_JAERRK010000036.1"/>
</dbReference>
<name>A0A937ESA8_9ACTN</name>
<evidence type="ECO:0000256" key="4">
    <source>
        <dbReference type="ARBA" id="ARBA00023136"/>
    </source>
</evidence>
<dbReference type="Proteomes" id="UP000661858">
    <property type="component" value="Unassembled WGS sequence"/>
</dbReference>
<feature type="transmembrane region" description="Helical" evidence="5">
    <location>
        <begin position="193"/>
        <end position="216"/>
    </location>
</feature>
<accession>A0A937ESA8</accession>
<dbReference type="PROSITE" id="PS00216">
    <property type="entry name" value="SUGAR_TRANSPORT_1"/>
    <property type="match status" value="1"/>
</dbReference>
<evidence type="ECO:0000256" key="2">
    <source>
        <dbReference type="ARBA" id="ARBA00022692"/>
    </source>
</evidence>
<comment type="subcellular location">
    <subcellularLocation>
        <location evidence="1">Cell membrane</location>
        <topology evidence="1">Multi-pass membrane protein</topology>
    </subcellularLocation>
</comment>
<feature type="transmembrane region" description="Helical" evidence="5">
    <location>
        <begin position="402"/>
        <end position="422"/>
    </location>
</feature>
<gene>
    <name evidence="7" type="ORF">JK359_37425</name>
</gene>
<dbReference type="InterPro" id="IPR036259">
    <property type="entry name" value="MFS_trans_sf"/>
</dbReference>
<dbReference type="GO" id="GO:0005886">
    <property type="term" value="C:plasma membrane"/>
    <property type="evidence" value="ECO:0007669"/>
    <property type="project" value="UniProtKB-SubCell"/>
</dbReference>
<proteinExistence type="predicted"/>
<dbReference type="InterPro" id="IPR011701">
    <property type="entry name" value="MFS"/>
</dbReference>
<evidence type="ECO:0000313" key="8">
    <source>
        <dbReference type="Proteomes" id="UP000661858"/>
    </source>
</evidence>
<feature type="transmembrane region" description="Helical" evidence="5">
    <location>
        <begin position="250"/>
        <end position="271"/>
    </location>
</feature>
<keyword evidence="4 5" id="KW-0472">Membrane</keyword>
<dbReference type="InterPro" id="IPR020846">
    <property type="entry name" value="MFS_dom"/>
</dbReference>
<dbReference type="InterPro" id="IPR005829">
    <property type="entry name" value="Sugar_transporter_CS"/>
</dbReference>
<protein>
    <submittedName>
        <fullName evidence="7">MFS transporter</fullName>
    </submittedName>
</protein>
<evidence type="ECO:0000313" key="7">
    <source>
        <dbReference type="EMBL" id="MBL1087555.1"/>
    </source>
</evidence>
<dbReference type="EMBL" id="JAERRK010000036">
    <property type="protein sequence ID" value="MBL1087555.1"/>
    <property type="molecule type" value="Genomic_DNA"/>
</dbReference>
<reference evidence="7" key="1">
    <citation type="submission" date="2021-01" db="EMBL/GenBank/DDBJ databases">
        <title>WGS of actinomycetes isolated from Thailand.</title>
        <authorList>
            <person name="Thawai C."/>
        </authorList>
    </citation>
    <scope>NUCLEOTIDE SEQUENCE</scope>
    <source>
        <strain evidence="7">RCU-197</strain>
    </source>
</reference>
<evidence type="ECO:0000259" key="6">
    <source>
        <dbReference type="PROSITE" id="PS50850"/>
    </source>
</evidence>
<dbReference type="Pfam" id="PF07690">
    <property type="entry name" value="MFS_1"/>
    <property type="match status" value="2"/>
</dbReference>
<evidence type="ECO:0000256" key="3">
    <source>
        <dbReference type="ARBA" id="ARBA00022989"/>
    </source>
</evidence>
<sequence>MYLADSRNGSGRPEGDGARWRTRGVPGTVFALGAVSLITDVSAEMVTAVLPLYLAVGLGLPPVAYGLLDGTQNGVAALVRLLGGHLADRGGGRHKAVAAVGYTLSALCKPLLLIAHTVPAVVATIAVDRTGKGLRTAPRDAMISLAAGPGRRARAFGVHRAMDTAGALIGPLAAFGILQATRAPLSTTGSTSAYEAVFVVSSCAAALGVVVLLLFVPRARRPAGPVERLAREPRLRDFAGLLKQRDMARLTCCSALLGLTATSDGFLYLLIQRRFELPNQWFPLLPLATAAAFLLLAIPVGALADRVGRRATFLAGHMALLAVYGLLAATPATTVAVVPAVLILHGLFYAGTDGVLAAAAGEAVPTVQQGSGIAVVGSGQALARIVGSLGFGAAWSSWGERTAVVLAAAGLCLSLAVCRVLLSPRTAPVRTRPPGSP</sequence>
<dbReference type="GO" id="GO:0022857">
    <property type="term" value="F:transmembrane transporter activity"/>
    <property type="evidence" value="ECO:0007669"/>
    <property type="project" value="InterPro"/>
</dbReference>
<feature type="transmembrane region" description="Helical" evidence="5">
    <location>
        <begin position="283"/>
        <end position="304"/>
    </location>
</feature>
<dbReference type="AlphaFoldDB" id="A0A937ESA8"/>
<keyword evidence="8" id="KW-1185">Reference proteome</keyword>
<dbReference type="CDD" id="cd17370">
    <property type="entry name" value="MFS_MJ1317_like"/>
    <property type="match status" value="1"/>
</dbReference>
<dbReference type="PANTHER" id="PTHR23518">
    <property type="entry name" value="C-METHYLTRANSFERASE"/>
    <property type="match status" value="1"/>
</dbReference>
<dbReference type="PANTHER" id="PTHR23518:SF2">
    <property type="entry name" value="MAJOR FACILITATOR SUPERFAMILY TRANSPORTER"/>
    <property type="match status" value="1"/>
</dbReference>
<organism evidence="7 8">
    <name type="scientific">Streptomyces actinomycinicus</name>
    <dbReference type="NCBI Taxonomy" id="1695166"/>
    <lineage>
        <taxon>Bacteria</taxon>
        <taxon>Bacillati</taxon>
        <taxon>Actinomycetota</taxon>
        <taxon>Actinomycetes</taxon>
        <taxon>Kitasatosporales</taxon>
        <taxon>Streptomycetaceae</taxon>
        <taxon>Streptomyces</taxon>
    </lineage>
</organism>
<comment type="caution">
    <text evidence="7">The sequence shown here is derived from an EMBL/GenBank/DDBJ whole genome shotgun (WGS) entry which is preliminary data.</text>
</comment>
<dbReference type="SUPFAM" id="SSF103473">
    <property type="entry name" value="MFS general substrate transporter"/>
    <property type="match status" value="1"/>
</dbReference>
<keyword evidence="2 5" id="KW-0812">Transmembrane</keyword>
<keyword evidence="3 5" id="KW-1133">Transmembrane helix</keyword>
<evidence type="ECO:0000256" key="1">
    <source>
        <dbReference type="ARBA" id="ARBA00004651"/>
    </source>
</evidence>
<dbReference type="Gene3D" id="1.20.1250.20">
    <property type="entry name" value="MFS general substrate transporter like domains"/>
    <property type="match status" value="1"/>
</dbReference>